<gene>
    <name evidence="2" type="primary">immA</name>
    <name evidence="2" type="ORF">ERS852411_01153</name>
</gene>
<proteinExistence type="predicted"/>
<dbReference type="Pfam" id="PF06114">
    <property type="entry name" value="Peptidase_M78"/>
    <property type="match status" value="1"/>
</dbReference>
<dbReference type="RefSeq" id="WP_271939198.1">
    <property type="nucleotide sequence ID" value="NZ_JAQLWS010000052.1"/>
</dbReference>
<organism evidence="2 3">
    <name type="scientific">Flavonifractor plautii</name>
    <name type="common">Fusobacterium plautii</name>
    <dbReference type="NCBI Taxonomy" id="292800"/>
    <lineage>
        <taxon>Bacteria</taxon>
        <taxon>Bacillati</taxon>
        <taxon>Bacillota</taxon>
        <taxon>Clostridia</taxon>
        <taxon>Eubacteriales</taxon>
        <taxon>Oscillospiraceae</taxon>
        <taxon>Flavonifractor</taxon>
    </lineage>
</organism>
<dbReference type="PANTHER" id="PTHR43236">
    <property type="entry name" value="ANTITOXIN HIGA1"/>
    <property type="match status" value="1"/>
</dbReference>
<dbReference type="EC" id="3.4.-.-" evidence="2"/>
<dbReference type="PANTHER" id="PTHR43236:SF1">
    <property type="entry name" value="BLL7220 PROTEIN"/>
    <property type="match status" value="1"/>
</dbReference>
<evidence type="ECO:0000259" key="1">
    <source>
        <dbReference type="Pfam" id="PF06114"/>
    </source>
</evidence>
<evidence type="ECO:0000313" key="3">
    <source>
        <dbReference type="Proteomes" id="UP000095746"/>
    </source>
</evidence>
<dbReference type="InterPro" id="IPR052345">
    <property type="entry name" value="Rad_response_metalloprotease"/>
</dbReference>
<dbReference type="Proteomes" id="UP000095746">
    <property type="component" value="Unassembled WGS sequence"/>
</dbReference>
<dbReference type="AlphaFoldDB" id="A0A174DB16"/>
<protein>
    <submittedName>
        <fullName evidence="2">Metallopeptidase immA</fullName>
        <ecNumber evidence="2">3.4.-.-</ecNumber>
    </submittedName>
</protein>
<dbReference type="EMBL" id="CYZT01000058">
    <property type="protein sequence ID" value="CUO21096.1"/>
    <property type="molecule type" value="Genomic_DNA"/>
</dbReference>
<dbReference type="GO" id="GO:0016787">
    <property type="term" value="F:hydrolase activity"/>
    <property type="evidence" value="ECO:0007669"/>
    <property type="project" value="UniProtKB-KW"/>
</dbReference>
<feature type="domain" description="IrrE N-terminal-like" evidence="1">
    <location>
        <begin position="25"/>
        <end position="138"/>
    </location>
</feature>
<dbReference type="Gene3D" id="1.10.10.2910">
    <property type="match status" value="1"/>
</dbReference>
<reference evidence="2 3" key="1">
    <citation type="submission" date="2015-09" db="EMBL/GenBank/DDBJ databases">
        <authorList>
            <consortium name="Pathogen Informatics"/>
        </authorList>
    </citation>
    <scope>NUCLEOTIDE SEQUENCE [LARGE SCALE GENOMIC DNA]</scope>
    <source>
        <strain evidence="2 3">2789STDY5608854</strain>
    </source>
</reference>
<sequence>MDTKVIAEAMCRKYETRNPFDLAASLGIIVLHEPLGEILGYYNRCYKQKFIHINEELDGYLATFTCAHEVAHAILHPNLSTPFLRAHTRFSVEKFENEADRFALDFLYDDNELLPFLERTISDAAAYMGVPQRLAKYRMGTISLF</sequence>
<evidence type="ECO:0000313" key="2">
    <source>
        <dbReference type="EMBL" id="CUO21096.1"/>
    </source>
</evidence>
<name>A0A174DB16_FLAPL</name>
<accession>A0A174DB16</accession>
<dbReference type="InterPro" id="IPR010359">
    <property type="entry name" value="IrrE_HExxH"/>
</dbReference>
<keyword evidence="2" id="KW-0378">Hydrolase</keyword>